<comment type="caution">
    <text evidence="2">The sequence shown here is derived from an EMBL/GenBank/DDBJ whole genome shotgun (WGS) entry which is preliminary data.</text>
</comment>
<keyword evidence="1" id="KW-0732">Signal</keyword>
<protein>
    <submittedName>
        <fullName evidence="2">Polysialyltransferase family glycosyltransferase</fullName>
    </submittedName>
</protein>
<dbReference type="EMBL" id="JBEXIP010000001">
    <property type="protein sequence ID" value="MET8431320.1"/>
    <property type="molecule type" value="Genomic_DNA"/>
</dbReference>
<dbReference type="Proteomes" id="UP001550044">
    <property type="component" value="Unassembled WGS sequence"/>
</dbReference>
<organism evidence="2 3">
    <name type="scientific">Streptomyces sp. 900116325</name>
    <dbReference type="NCBI Taxonomy" id="3154295"/>
    <lineage>
        <taxon>Bacteria</taxon>
        <taxon>Bacillati</taxon>
        <taxon>Actinomycetota</taxon>
        <taxon>Actinomycetes</taxon>
        <taxon>Kitasatosporales</taxon>
        <taxon>Streptomycetaceae</taxon>
        <taxon>Streptomyces</taxon>
    </lineage>
</organism>
<reference evidence="2 3" key="1">
    <citation type="submission" date="2024-06" db="EMBL/GenBank/DDBJ databases">
        <title>The Natural Products Discovery Center: Release of the First 8490 Sequenced Strains for Exploring Actinobacteria Biosynthetic Diversity.</title>
        <authorList>
            <person name="Kalkreuter E."/>
            <person name="Kautsar S.A."/>
            <person name="Yang D."/>
            <person name="Bader C.D."/>
            <person name="Teijaro C.N."/>
            <person name="Fluegel L."/>
            <person name="Davis C.M."/>
            <person name="Simpson J.R."/>
            <person name="Lauterbach L."/>
            <person name="Steele A.D."/>
            <person name="Gui C."/>
            <person name="Meng S."/>
            <person name="Li G."/>
            <person name="Viehrig K."/>
            <person name="Ye F."/>
            <person name="Su P."/>
            <person name="Kiefer A.F."/>
            <person name="Nichols A."/>
            <person name="Cepeda A.J."/>
            <person name="Yan W."/>
            <person name="Fan B."/>
            <person name="Jiang Y."/>
            <person name="Adhikari A."/>
            <person name="Zheng C.-J."/>
            <person name="Schuster L."/>
            <person name="Cowan T.M."/>
            <person name="Smanski M.J."/>
            <person name="Chevrette M.G."/>
            <person name="De Carvalho L.P.S."/>
            <person name="Shen B."/>
        </authorList>
    </citation>
    <scope>NUCLEOTIDE SEQUENCE [LARGE SCALE GENOMIC DNA]</scope>
    <source>
        <strain evidence="2 3">NPDC005137</strain>
    </source>
</reference>
<dbReference type="RefSeq" id="WP_356708162.1">
    <property type="nucleotide sequence ID" value="NZ_JBEXIP010000001.1"/>
</dbReference>
<gene>
    <name evidence="2" type="ORF">ABZV61_00720</name>
</gene>
<keyword evidence="3" id="KW-1185">Reference proteome</keyword>
<evidence type="ECO:0000256" key="1">
    <source>
        <dbReference type="SAM" id="SignalP"/>
    </source>
</evidence>
<evidence type="ECO:0000313" key="3">
    <source>
        <dbReference type="Proteomes" id="UP001550044"/>
    </source>
</evidence>
<feature type="signal peptide" evidence="1">
    <location>
        <begin position="1"/>
        <end position="26"/>
    </location>
</feature>
<feature type="chain" id="PRO_5045964593" evidence="1">
    <location>
        <begin position="27"/>
        <end position="457"/>
    </location>
</feature>
<proteinExistence type="predicted"/>
<name>A0ABV2U0E4_9ACTN</name>
<dbReference type="InterPro" id="IPR010866">
    <property type="entry name" value="A-2_8-polyST"/>
</dbReference>
<evidence type="ECO:0000313" key="2">
    <source>
        <dbReference type="EMBL" id="MET8431320.1"/>
    </source>
</evidence>
<dbReference type="Pfam" id="PF07388">
    <property type="entry name" value="A-2_8-polyST"/>
    <property type="match status" value="1"/>
</dbReference>
<accession>A0ABV2U0E4</accession>
<sequence>MSSSRTRTTQIFFASTLYGVATLAAAMDAGVFADADRRILLVSNNAAIPETTPAVDAMPGFDALRGRFDDIVSWNATIAPHHPSGWAPRPDDVPLWERHLRLAWGLGDDDIELAIESIQVNPAMAIAEIFTGVPIDVYADGLMSYGPTRNKIDPLIGTRVRRLLHLDLVPGLKPLLLTEFGVTSQIVPTEAFLKVLGELGDAHDVAASVPSVDAPALLLGQYLSALGLISAAEEEELHLRMMRGAVGLGHTRLVFKPHPTAPARWSQAMETEAAKLGAELTVLDSGVLTAPVLAEVLYQRMRPALVVGCFSTALLTASAFYGLPVARVGTETLLERLSPFENSNRVPVTLVDAVVPDLGGRGTATQPVAVAPAELNELITAVGFTMQPKIYPQLRSAAERYLSAHLTATTWRYFKRKRLTSLGLPGGVPSQFAFLPRNAAVRRVARRAKSLRRVVRR</sequence>